<dbReference type="Gene3D" id="3.30.379.10">
    <property type="entry name" value="Chitobiase/beta-hexosaminidase domain 2-like"/>
    <property type="match status" value="1"/>
</dbReference>
<evidence type="ECO:0000259" key="9">
    <source>
        <dbReference type="Pfam" id="PF00728"/>
    </source>
</evidence>
<evidence type="ECO:0000256" key="5">
    <source>
        <dbReference type="ARBA" id="ARBA00023295"/>
    </source>
</evidence>
<comment type="similarity">
    <text evidence="2 6">Belongs to the glycosyl hydrolase 20 family.</text>
</comment>
<dbReference type="GO" id="GO:0030203">
    <property type="term" value="P:glycosaminoglycan metabolic process"/>
    <property type="evidence" value="ECO:0007669"/>
    <property type="project" value="TreeGrafter"/>
</dbReference>
<dbReference type="Gene3D" id="3.20.20.80">
    <property type="entry name" value="Glycosidases"/>
    <property type="match status" value="2"/>
</dbReference>
<evidence type="ECO:0000256" key="8">
    <source>
        <dbReference type="SAM" id="MobiDB-lite"/>
    </source>
</evidence>
<dbReference type="InterPro" id="IPR029018">
    <property type="entry name" value="Hex-like_dom2"/>
</dbReference>
<dbReference type="GO" id="GO:0004563">
    <property type="term" value="F:beta-N-acetylhexosaminidase activity"/>
    <property type="evidence" value="ECO:0007669"/>
    <property type="project" value="UniProtKB-EC"/>
</dbReference>
<evidence type="ECO:0000313" key="12">
    <source>
        <dbReference type="Proteomes" id="UP000780801"/>
    </source>
</evidence>
<dbReference type="PANTHER" id="PTHR22600">
    <property type="entry name" value="BETA-HEXOSAMINIDASE"/>
    <property type="match status" value="1"/>
</dbReference>
<feature type="region of interest" description="Disordered" evidence="8">
    <location>
        <begin position="499"/>
        <end position="526"/>
    </location>
</feature>
<feature type="domain" description="Glycoside hydrolase family 20 catalytic" evidence="9">
    <location>
        <begin position="579"/>
        <end position="635"/>
    </location>
</feature>
<dbReference type="Pfam" id="PF14845">
    <property type="entry name" value="Glycohydro_20b2"/>
    <property type="match status" value="1"/>
</dbReference>
<evidence type="ECO:0000259" key="10">
    <source>
        <dbReference type="Pfam" id="PF14845"/>
    </source>
</evidence>
<dbReference type="AlphaFoldDB" id="A0A9P6KHY3"/>
<dbReference type="InterPro" id="IPR025705">
    <property type="entry name" value="Beta_hexosaminidase_sua/sub"/>
</dbReference>
<dbReference type="EMBL" id="JAABOA010000190">
    <property type="protein sequence ID" value="KAF9585402.1"/>
    <property type="molecule type" value="Genomic_DNA"/>
</dbReference>
<feature type="domain" description="Glycoside hydrolase family 20 catalytic" evidence="9">
    <location>
        <begin position="315"/>
        <end position="578"/>
    </location>
</feature>
<evidence type="ECO:0000256" key="6">
    <source>
        <dbReference type="PIRNR" id="PIRNR001093"/>
    </source>
</evidence>
<dbReference type="SUPFAM" id="SSF55545">
    <property type="entry name" value="beta-N-acetylhexosaminidase-like domain"/>
    <property type="match status" value="2"/>
</dbReference>
<evidence type="ECO:0000256" key="1">
    <source>
        <dbReference type="ARBA" id="ARBA00001231"/>
    </source>
</evidence>
<feature type="compositionally biased region" description="Polar residues" evidence="8">
    <location>
        <begin position="1"/>
        <end position="30"/>
    </location>
</feature>
<evidence type="ECO:0000256" key="4">
    <source>
        <dbReference type="ARBA" id="ARBA00023180"/>
    </source>
</evidence>
<protein>
    <recommendedName>
        <fullName evidence="6">Beta-hexosaminidase</fullName>
        <ecNumber evidence="6">3.2.1.52</ecNumber>
    </recommendedName>
</protein>
<evidence type="ECO:0000256" key="7">
    <source>
        <dbReference type="PIRSR" id="PIRSR001093-1"/>
    </source>
</evidence>
<proteinExistence type="inferred from homology"/>
<dbReference type="Pfam" id="PF00728">
    <property type="entry name" value="Glyco_hydro_20"/>
    <property type="match status" value="2"/>
</dbReference>
<dbReference type="GO" id="GO:0005975">
    <property type="term" value="P:carbohydrate metabolic process"/>
    <property type="evidence" value="ECO:0007669"/>
    <property type="project" value="InterPro"/>
</dbReference>
<feature type="domain" description="Beta-hexosaminidase eukaryotic type N-terminal" evidence="10">
    <location>
        <begin position="84"/>
        <end position="203"/>
    </location>
</feature>
<dbReference type="InterPro" id="IPR017853">
    <property type="entry name" value="GH"/>
</dbReference>
<dbReference type="Proteomes" id="UP000780801">
    <property type="component" value="Unassembled WGS sequence"/>
</dbReference>
<name>A0A9P6KHY3_9FUNG</name>
<keyword evidence="5 6" id="KW-0326">Glycosidase</keyword>
<evidence type="ECO:0000313" key="11">
    <source>
        <dbReference type="EMBL" id="KAF9585402.1"/>
    </source>
</evidence>
<evidence type="ECO:0000256" key="3">
    <source>
        <dbReference type="ARBA" id="ARBA00022801"/>
    </source>
</evidence>
<dbReference type="PIRSF" id="PIRSF001093">
    <property type="entry name" value="B-hxosamndse_ab_euk"/>
    <property type="match status" value="1"/>
</dbReference>
<reference evidence="11" key="1">
    <citation type="journal article" date="2020" name="Fungal Divers.">
        <title>Resolving the Mortierellaceae phylogeny through synthesis of multi-gene phylogenetics and phylogenomics.</title>
        <authorList>
            <person name="Vandepol N."/>
            <person name="Liber J."/>
            <person name="Desiro A."/>
            <person name="Na H."/>
            <person name="Kennedy M."/>
            <person name="Barry K."/>
            <person name="Grigoriev I.V."/>
            <person name="Miller A.N."/>
            <person name="O'Donnell K."/>
            <person name="Stajich J.E."/>
            <person name="Bonito G."/>
        </authorList>
    </citation>
    <scope>NUCLEOTIDE SEQUENCE</scope>
    <source>
        <strain evidence="11">KOD1015</strain>
    </source>
</reference>
<dbReference type="InterPro" id="IPR029019">
    <property type="entry name" value="HEX_eukaryotic_N"/>
</dbReference>
<sequence length="684" mass="75847">MSDIRSLTMSQAFNKSTTAPRQVKTTPQDNASHREIESSPKPLVRLALKMVKAHLLSRAKGASQAHYLPIRNDAVKALPLEQPILPIPRSFSFGADKVKLSPEFQIKVQYSLKDQQQRPPSVSAIDKALERCMDRLQLKRNSTVWSSTSSPRNGNPGSNTIANGELRELIIVVDDAVAALVHGMDESYTINISLNSADITVSASAEEDAVFSILNSETKDPQSLDGKVEDDDHRLKSHIHGRQQGDFNANGVAVAKAVLKTGTQWGVLHGLDTFIQLVTASPAPDSGMIEARQEQFKNVLEIPNLPWVITDKPLYGHRGLLLDTSRHYIPVKDILRTIDAMSMVKLNVLHWHVLDQQSYPLVSKAFPELTNKGAERPDYIYSEKGVAQILSFASERGVRVIPEFDMPGHAASWGRSYPNLTVCLDIQPHAQYSAEPPAGQLDPLEPFTYSVLDTLVKEWTAQFPDPLVHAGGDEINFDCWKTSPRLKDYIEHHSSREGYEGALSPVGNLPGPNDPNAMKRTRSGKQSGEDKLLEVFVDRVMEMYLSKGKRPIVWEEVALEHTVNLPKSAIVQVWKNARSTKRVYSYSLTEDLNQDEQKLIYGGEACMWGEQTDSTNLDSSVWPRSAAVAEVLWSGNADDKGEPRPLLDAAHRMSAVRERLVSMSVAAAPIFPSWCGKDLEACLV</sequence>
<keyword evidence="3 6" id="KW-0378">Hydrolase</keyword>
<keyword evidence="12" id="KW-1185">Reference proteome</keyword>
<evidence type="ECO:0000256" key="2">
    <source>
        <dbReference type="ARBA" id="ARBA00006285"/>
    </source>
</evidence>
<dbReference type="PANTHER" id="PTHR22600:SF57">
    <property type="entry name" value="BETA-N-ACETYLHEXOSAMINIDASE"/>
    <property type="match status" value="1"/>
</dbReference>
<feature type="region of interest" description="Disordered" evidence="8">
    <location>
        <begin position="1"/>
        <end position="38"/>
    </location>
</feature>
<dbReference type="PRINTS" id="PR00738">
    <property type="entry name" value="GLHYDRLASE20"/>
</dbReference>
<dbReference type="InterPro" id="IPR015883">
    <property type="entry name" value="Glyco_hydro_20_cat"/>
</dbReference>
<dbReference type="OrthoDB" id="428480at2759"/>
<organism evidence="11 12">
    <name type="scientific">Lunasporangiospora selenospora</name>
    <dbReference type="NCBI Taxonomy" id="979761"/>
    <lineage>
        <taxon>Eukaryota</taxon>
        <taxon>Fungi</taxon>
        <taxon>Fungi incertae sedis</taxon>
        <taxon>Mucoromycota</taxon>
        <taxon>Mortierellomycotina</taxon>
        <taxon>Mortierellomycetes</taxon>
        <taxon>Mortierellales</taxon>
        <taxon>Mortierellaceae</taxon>
        <taxon>Lunasporangiospora</taxon>
    </lineage>
</organism>
<accession>A0A9P6KHY3</accession>
<dbReference type="SUPFAM" id="SSF51445">
    <property type="entry name" value="(Trans)glycosidases"/>
    <property type="match status" value="1"/>
</dbReference>
<dbReference type="GO" id="GO:0016020">
    <property type="term" value="C:membrane"/>
    <property type="evidence" value="ECO:0007669"/>
    <property type="project" value="TreeGrafter"/>
</dbReference>
<comment type="catalytic activity">
    <reaction evidence="1 6">
        <text>Hydrolysis of terminal non-reducing N-acetyl-D-hexosamine residues in N-acetyl-beta-D-hexosaminides.</text>
        <dbReference type="EC" id="3.2.1.52"/>
    </reaction>
</comment>
<feature type="active site" description="Proton donor" evidence="7">
    <location>
        <position position="474"/>
    </location>
</feature>
<dbReference type="EC" id="3.2.1.52" evidence="6"/>
<gene>
    <name evidence="11" type="ORF">BGW38_002550</name>
</gene>
<comment type="caution">
    <text evidence="11">The sequence shown here is derived from an EMBL/GenBank/DDBJ whole genome shotgun (WGS) entry which is preliminary data.</text>
</comment>
<keyword evidence="4" id="KW-0325">Glycoprotein</keyword>